<dbReference type="OrthoDB" id="7506676at2"/>
<evidence type="ECO:0000313" key="2">
    <source>
        <dbReference type="EMBL" id="QDX25775.1"/>
    </source>
</evidence>
<feature type="domain" description="MlaB-like STAS" evidence="1">
    <location>
        <begin position="28"/>
        <end position="96"/>
    </location>
</feature>
<dbReference type="InterPro" id="IPR058548">
    <property type="entry name" value="MlaB-like_STAS"/>
</dbReference>
<organism evidence="2 3">
    <name type="scientific">Sphingomonas suaedae</name>
    <dbReference type="NCBI Taxonomy" id="2599297"/>
    <lineage>
        <taxon>Bacteria</taxon>
        <taxon>Pseudomonadati</taxon>
        <taxon>Pseudomonadota</taxon>
        <taxon>Alphaproteobacteria</taxon>
        <taxon>Sphingomonadales</taxon>
        <taxon>Sphingomonadaceae</taxon>
        <taxon>Sphingomonas</taxon>
    </lineage>
</organism>
<dbReference type="Pfam" id="PF13466">
    <property type="entry name" value="STAS_2"/>
    <property type="match status" value="1"/>
</dbReference>
<evidence type="ECO:0000259" key="1">
    <source>
        <dbReference type="Pfam" id="PF13466"/>
    </source>
</evidence>
<proteinExistence type="predicted"/>
<protein>
    <submittedName>
        <fullName evidence="2">STAS domain-containing protein</fullName>
    </submittedName>
</protein>
<keyword evidence="3" id="KW-1185">Reference proteome</keyword>
<dbReference type="EMBL" id="CP042239">
    <property type="protein sequence ID" value="QDX25775.1"/>
    <property type="molecule type" value="Genomic_DNA"/>
</dbReference>
<gene>
    <name evidence="2" type="ORF">FPZ54_06905</name>
</gene>
<dbReference type="KEGG" id="ssua:FPZ54_06905"/>
<evidence type="ECO:0000313" key="3">
    <source>
        <dbReference type="Proteomes" id="UP000318055"/>
    </source>
</evidence>
<dbReference type="AlphaFoldDB" id="A0A518RE82"/>
<dbReference type="SUPFAM" id="SSF52091">
    <property type="entry name" value="SpoIIaa-like"/>
    <property type="match status" value="1"/>
</dbReference>
<dbReference type="Gene3D" id="3.30.750.24">
    <property type="entry name" value="STAS domain"/>
    <property type="match status" value="1"/>
</dbReference>
<dbReference type="Proteomes" id="UP000318055">
    <property type="component" value="Chromosome"/>
</dbReference>
<accession>A0A518RE82</accession>
<reference evidence="2 3" key="1">
    <citation type="submission" date="2019-07" db="EMBL/GenBank/DDBJ databases">
        <title>Sphingomonas alkalisoli sp. nov., isolated from rhizosphere soil of Suaedae salsa.</title>
        <authorList>
            <person name="Zhang H."/>
            <person name="Xu L."/>
            <person name="Zhang J.-X."/>
            <person name="Sun J.-Q."/>
        </authorList>
    </citation>
    <scope>NUCLEOTIDE SEQUENCE [LARGE SCALE GENOMIC DNA]</scope>
    <source>
        <strain evidence="2 3">XS-10</strain>
    </source>
</reference>
<dbReference type="RefSeq" id="WP_145845980.1">
    <property type="nucleotide sequence ID" value="NZ_CP042239.1"/>
</dbReference>
<dbReference type="InterPro" id="IPR036513">
    <property type="entry name" value="STAS_dom_sf"/>
</dbReference>
<name>A0A518RE82_9SPHN</name>
<sequence length="110" mass="11520">MTSQLNQPDPENFAGGVIDLPAHGVTVTAEDLKVRLVLAADFGGDLTVDASTVESVGQAVLQLLLAARAETEASGHHFVIQNPSPAFLARIEALGLSDRLGLSQTEELQS</sequence>